<evidence type="ECO:0000313" key="11">
    <source>
        <dbReference type="Proteomes" id="UP001492541"/>
    </source>
</evidence>
<comment type="pathway">
    <text evidence="2 8">Amino-acid biosynthesis; L-tryptophan biosynthesis; L-tryptophan from chorismate: step 3/5.</text>
</comment>
<dbReference type="InterPro" id="IPR011060">
    <property type="entry name" value="RibuloseP-bd_barrel"/>
</dbReference>
<feature type="domain" description="N-(5'phosphoribosyl) anthranilate isomerase (PRAI)" evidence="9">
    <location>
        <begin position="3"/>
        <end position="201"/>
    </location>
</feature>
<dbReference type="HAMAP" id="MF_00135">
    <property type="entry name" value="PRAI"/>
    <property type="match status" value="1"/>
</dbReference>
<keyword evidence="6 8" id="KW-0057">Aromatic amino acid biosynthesis</keyword>
<evidence type="ECO:0000256" key="4">
    <source>
        <dbReference type="ARBA" id="ARBA00022605"/>
    </source>
</evidence>
<keyword evidence="11" id="KW-1185">Reference proteome</keyword>
<proteinExistence type="inferred from homology"/>
<dbReference type="GeneID" id="90449821"/>
<gene>
    <name evidence="8" type="primary">trpF</name>
    <name evidence="10" type="ORF">LPQ35_08975</name>
</gene>
<keyword evidence="5 8" id="KW-0822">Tryptophan biosynthesis</keyword>
<dbReference type="Proteomes" id="UP001492541">
    <property type="component" value="Chromosome"/>
</dbReference>
<name>A0ABZ3H1D9_GEOAI</name>
<keyword evidence="7 8" id="KW-0413">Isomerase</keyword>
<dbReference type="InterPro" id="IPR044643">
    <property type="entry name" value="TrpF_fam"/>
</dbReference>
<dbReference type="SUPFAM" id="SSF51366">
    <property type="entry name" value="Ribulose-phoshate binding barrel"/>
    <property type="match status" value="1"/>
</dbReference>
<evidence type="ECO:0000256" key="3">
    <source>
        <dbReference type="ARBA" id="ARBA00007571"/>
    </source>
</evidence>
<dbReference type="NCBIfam" id="NF002304">
    <property type="entry name" value="PRK01222.2-4"/>
    <property type="match status" value="1"/>
</dbReference>
<protein>
    <recommendedName>
        <fullName evidence="8">N-(5'-phosphoribosyl)anthranilate isomerase</fullName>
        <shortName evidence="8">PRAI</shortName>
        <ecNumber evidence="8">5.3.1.24</ecNumber>
    </recommendedName>
</protein>
<dbReference type="InterPro" id="IPR001240">
    <property type="entry name" value="PRAI_dom"/>
</dbReference>
<dbReference type="PANTHER" id="PTHR42894:SF1">
    <property type="entry name" value="N-(5'-PHOSPHORIBOSYL)ANTHRANILATE ISOMERASE"/>
    <property type="match status" value="1"/>
</dbReference>
<evidence type="ECO:0000313" key="10">
    <source>
        <dbReference type="EMBL" id="XAT63380.1"/>
    </source>
</evidence>
<accession>A0ABZ3H1D9</accession>
<organism evidence="10 11">
    <name type="scientific">Geoglobus acetivorans</name>
    <dbReference type="NCBI Taxonomy" id="565033"/>
    <lineage>
        <taxon>Archaea</taxon>
        <taxon>Methanobacteriati</taxon>
        <taxon>Methanobacteriota</taxon>
        <taxon>Archaeoglobi</taxon>
        <taxon>Archaeoglobales</taxon>
        <taxon>Archaeoglobaceae</taxon>
        <taxon>Geoglobus</taxon>
    </lineage>
</organism>
<dbReference type="GO" id="GO:0004640">
    <property type="term" value="F:phosphoribosylanthranilate isomerase activity"/>
    <property type="evidence" value="ECO:0007669"/>
    <property type="project" value="UniProtKB-EC"/>
</dbReference>
<comment type="catalytic activity">
    <reaction evidence="1 8">
        <text>N-(5-phospho-beta-D-ribosyl)anthranilate = 1-(2-carboxyphenylamino)-1-deoxy-D-ribulose 5-phosphate</text>
        <dbReference type="Rhea" id="RHEA:21540"/>
        <dbReference type="ChEBI" id="CHEBI:18277"/>
        <dbReference type="ChEBI" id="CHEBI:58613"/>
        <dbReference type="EC" id="5.3.1.24"/>
    </reaction>
</comment>
<evidence type="ECO:0000256" key="8">
    <source>
        <dbReference type="HAMAP-Rule" id="MF_00135"/>
    </source>
</evidence>
<dbReference type="PANTHER" id="PTHR42894">
    <property type="entry name" value="N-(5'-PHOSPHORIBOSYL)ANTHRANILATE ISOMERASE"/>
    <property type="match status" value="1"/>
</dbReference>
<dbReference type="Gene3D" id="3.20.20.70">
    <property type="entry name" value="Aldolase class I"/>
    <property type="match status" value="1"/>
</dbReference>
<comment type="similarity">
    <text evidence="3 8">Belongs to the TrpF family.</text>
</comment>
<keyword evidence="4 8" id="KW-0028">Amino-acid biosynthesis</keyword>
<dbReference type="EMBL" id="CP087714">
    <property type="protein sequence ID" value="XAT63380.1"/>
    <property type="molecule type" value="Genomic_DNA"/>
</dbReference>
<dbReference type="EC" id="5.3.1.24" evidence="8"/>
<evidence type="ECO:0000256" key="6">
    <source>
        <dbReference type="ARBA" id="ARBA00023141"/>
    </source>
</evidence>
<evidence type="ECO:0000256" key="5">
    <source>
        <dbReference type="ARBA" id="ARBA00022822"/>
    </source>
</evidence>
<dbReference type="CDD" id="cd00405">
    <property type="entry name" value="PRAI"/>
    <property type="match status" value="1"/>
</dbReference>
<dbReference type="RefSeq" id="WP_193808616.1">
    <property type="nucleotide sequence ID" value="NZ_CP087714.1"/>
</dbReference>
<evidence type="ECO:0000256" key="1">
    <source>
        <dbReference type="ARBA" id="ARBA00001164"/>
    </source>
</evidence>
<dbReference type="Pfam" id="PF00697">
    <property type="entry name" value="PRAI"/>
    <property type="match status" value="1"/>
</dbReference>
<evidence type="ECO:0000256" key="7">
    <source>
        <dbReference type="ARBA" id="ARBA00023235"/>
    </source>
</evidence>
<evidence type="ECO:0000259" key="9">
    <source>
        <dbReference type="Pfam" id="PF00697"/>
    </source>
</evidence>
<evidence type="ECO:0000256" key="2">
    <source>
        <dbReference type="ARBA" id="ARBA00004664"/>
    </source>
</evidence>
<dbReference type="InterPro" id="IPR013785">
    <property type="entry name" value="Aldolase_TIM"/>
</dbReference>
<reference evidence="10 11" key="1">
    <citation type="submission" date="2021-11" db="EMBL/GenBank/DDBJ databases">
        <title>Whole genome of Geoglobus acetivorans.</title>
        <authorList>
            <person name="Liu D."/>
        </authorList>
    </citation>
    <scope>NUCLEOTIDE SEQUENCE [LARGE SCALE GENOMIC DNA]</scope>
    <source>
        <strain evidence="10 11">SBH6</strain>
    </source>
</reference>
<sequence>MIVKICGIKTAEELEFVEKYADFTGVVMDSSSKRFADREKAREIIEVASIPVFAVLTCGSFEDAYRTATDLNAENLQIHSESFPVEDFLKLREHGFRLIKAFRVPKSSTDFRKDSEKIIRRIDQYRPDFSLLDTGKGTGETHDLRVSREVAKVERVILAGGLNPENVRAAAEFVKPLGVDVSGGVERNSMKDESLVRAFVRSAKAGVSEKVI</sequence>